<keyword evidence="10" id="KW-0732">Signal</keyword>
<evidence type="ECO:0000256" key="10">
    <source>
        <dbReference type="SAM" id="SignalP"/>
    </source>
</evidence>
<evidence type="ECO:0000313" key="13">
    <source>
        <dbReference type="WBParaSite" id="MhA1_Contig392.frz3.fgene1"/>
    </source>
</evidence>
<keyword evidence="7 8" id="KW-0624">Polysaccharide degradation</keyword>
<evidence type="ECO:0000313" key="12">
    <source>
        <dbReference type="Proteomes" id="UP000095281"/>
    </source>
</evidence>
<keyword evidence="6 8" id="KW-0326">Glycosidase</keyword>
<evidence type="ECO:0000256" key="5">
    <source>
        <dbReference type="ARBA" id="ARBA00023277"/>
    </source>
</evidence>
<feature type="domain" description="Glycoside hydrolase family 5" evidence="11">
    <location>
        <begin position="34"/>
        <end position="275"/>
    </location>
</feature>
<dbReference type="Pfam" id="PF00150">
    <property type="entry name" value="Cellulase"/>
    <property type="match status" value="1"/>
</dbReference>
<dbReference type="SUPFAM" id="SSF51445">
    <property type="entry name" value="(Trans)glycosidases"/>
    <property type="match status" value="1"/>
</dbReference>
<evidence type="ECO:0000256" key="3">
    <source>
        <dbReference type="ARBA" id="ARBA00022801"/>
    </source>
</evidence>
<dbReference type="InterPro" id="IPR008965">
    <property type="entry name" value="CBM2/CBM3_carb-bd_dom_sf"/>
</dbReference>
<feature type="chain" id="PRO_5009316079" description="Endoglucanase" evidence="10">
    <location>
        <begin position="18"/>
        <end position="522"/>
    </location>
</feature>
<evidence type="ECO:0000256" key="9">
    <source>
        <dbReference type="SAM" id="MobiDB-lite"/>
    </source>
</evidence>
<dbReference type="GO" id="GO:0030245">
    <property type="term" value="P:cellulose catabolic process"/>
    <property type="evidence" value="ECO:0007669"/>
    <property type="project" value="UniProtKB-KW"/>
</dbReference>
<feature type="compositionally biased region" description="Polar residues" evidence="9">
    <location>
        <begin position="349"/>
        <end position="419"/>
    </location>
</feature>
<feature type="region of interest" description="Disordered" evidence="9">
    <location>
        <begin position="325"/>
        <end position="421"/>
    </location>
</feature>
<dbReference type="PANTHER" id="PTHR34142">
    <property type="entry name" value="ENDO-BETA-1,4-GLUCANASE A"/>
    <property type="match status" value="1"/>
</dbReference>
<dbReference type="Proteomes" id="UP000095281">
    <property type="component" value="Unplaced"/>
</dbReference>
<comment type="catalytic activity">
    <reaction evidence="1 8">
        <text>Endohydrolysis of (1-&gt;4)-beta-D-glucosidic linkages in cellulose, lichenin and cereal beta-D-glucans.</text>
        <dbReference type="EC" id="3.2.1.4"/>
    </reaction>
</comment>
<dbReference type="Gene3D" id="3.20.20.80">
    <property type="entry name" value="Glycosidases"/>
    <property type="match status" value="1"/>
</dbReference>
<dbReference type="WBParaSite" id="MhA1_Contig392.frz3.fgene1">
    <property type="protein sequence ID" value="MhA1_Contig392.frz3.fgene1"/>
    <property type="gene ID" value="MhA1_Contig392.frz3.fgene1"/>
</dbReference>
<evidence type="ECO:0000256" key="4">
    <source>
        <dbReference type="ARBA" id="ARBA00023001"/>
    </source>
</evidence>
<keyword evidence="4 8" id="KW-0136">Cellulose degradation</keyword>
<evidence type="ECO:0000256" key="7">
    <source>
        <dbReference type="ARBA" id="ARBA00023326"/>
    </source>
</evidence>
<dbReference type="GO" id="GO:0008810">
    <property type="term" value="F:cellulase activity"/>
    <property type="evidence" value="ECO:0007669"/>
    <property type="project" value="UniProtKB-EC"/>
</dbReference>
<dbReference type="AlphaFoldDB" id="A0A1I8BQU7"/>
<evidence type="ECO:0000256" key="8">
    <source>
        <dbReference type="RuleBase" id="RU361153"/>
    </source>
</evidence>
<protein>
    <recommendedName>
        <fullName evidence="8">Endoglucanase</fullName>
        <ecNumber evidence="8">3.2.1.4</ecNumber>
    </recommendedName>
</protein>
<evidence type="ECO:0000256" key="1">
    <source>
        <dbReference type="ARBA" id="ARBA00000966"/>
    </source>
</evidence>
<organism evidence="12 13">
    <name type="scientific">Meloidogyne hapla</name>
    <name type="common">Root-knot nematode worm</name>
    <dbReference type="NCBI Taxonomy" id="6305"/>
    <lineage>
        <taxon>Eukaryota</taxon>
        <taxon>Metazoa</taxon>
        <taxon>Ecdysozoa</taxon>
        <taxon>Nematoda</taxon>
        <taxon>Chromadorea</taxon>
        <taxon>Rhabditida</taxon>
        <taxon>Tylenchina</taxon>
        <taxon>Tylenchomorpha</taxon>
        <taxon>Tylenchoidea</taxon>
        <taxon>Meloidogynidae</taxon>
        <taxon>Meloidogyninae</taxon>
        <taxon>Meloidogyne</taxon>
    </lineage>
</organism>
<accession>A0A1I8BQU7</accession>
<feature type="compositionally biased region" description="Polar residues" evidence="9">
    <location>
        <begin position="325"/>
        <end position="341"/>
    </location>
</feature>
<dbReference type="InterPro" id="IPR001547">
    <property type="entry name" value="Glyco_hydro_5"/>
</dbReference>
<comment type="similarity">
    <text evidence="2 8">Belongs to the glycosyl hydrolase 5 (cellulase A) family.</text>
</comment>
<dbReference type="SUPFAM" id="SSF49384">
    <property type="entry name" value="Carbohydrate-binding domain"/>
    <property type="match status" value="1"/>
</dbReference>
<evidence type="ECO:0000256" key="2">
    <source>
        <dbReference type="ARBA" id="ARBA00005641"/>
    </source>
</evidence>
<keyword evidence="3 8" id="KW-0378">Hydrolase</keyword>
<keyword evidence="5 8" id="KW-0119">Carbohydrate metabolism</keyword>
<proteinExistence type="inferred from homology"/>
<reference evidence="13" key="1">
    <citation type="submission" date="2016-11" db="UniProtKB">
        <authorList>
            <consortium name="WormBaseParasite"/>
        </authorList>
    </citation>
    <scope>IDENTIFICATION</scope>
</reference>
<feature type="signal peptide" evidence="10">
    <location>
        <begin position="1"/>
        <end position="17"/>
    </location>
</feature>
<keyword evidence="12" id="KW-1185">Reference proteome</keyword>
<evidence type="ECO:0000259" key="11">
    <source>
        <dbReference type="Pfam" id="PF00150"/>
    </source>
</evidence>
<dbReference type="InterPro" id="IPR017853">
    <property type="entry name" value="GH"/>
</dbReference>
<dbReference type="PANTHER" id="PTHR34142:SF1">
    <property type="entry name" value="GLYCOSIDE HYDROLASE FAMILY 5 DOMAIN-CONTAINING PROTEIN"/>
    <property type="match status" value="1"/>
</dbReference>
<name>A0A1I8BQU7_MELHA</name>
<sequence length="522" mass="57506">MFFHILIFFLSFSFCKTAPPYGQLSVKGTKLLGSNGQPVQLAGMSLFWSNYDEGKIFYNEETVYNLKCAWNANAVRASMDVESYLDFPITERDKVEAVVKAAIKLDMYVVLDYHTEKAQDSLAKAKEFFTYFAQKYGNYSNMLYEPFNEPNGVDWAVVKAYHQQIVETIRNFDKKNPIILGTTKWSQDVDIASKDPVNGENICYTLHVYAATHKQDIRNKAQIALDNGVCIFVTEYGTVSATGGGQIDEGSMNDWWNFWDKNNISYLNWAIDNKGEGSAALVPNTVASDVGTPSHWSKSGQMVQNKLKFMNTGVSCNGNNGKYPSGDITTTKLPSKSNNAINGKYPSGDVTTTKSPSNNNGKYPSGDVTTAKSPSNNNGKYPSGDVTSTKKPNNNNNGKYRSGDVTITKSPSNNNNNGKYPSGDVSLSIELRDKWVSGANFILNFKNNGNSKACAVKFVLTLAEGQSIQSIWNVQKISENTYILPDYIVIQPGVKNSDAGLVVNGPATLPQIEFLSQGVCKY</sequence>
<evidence type="ECO:0000256" key="6">
    <source>
        <dbReference type="ARBA" id="ARBA00023295"/>
    </source>
</evidence>
<dbReference type="GO" id="GO:0030246">
    <property type="term" value="F:carbohydrate binding"/>
    <property type="evidence" value="ECO:0007669"/>
    <property type="project" value="InterPro"/>
</dbReference>
<dbReference type="EC" id="3.2.1.4" evidence="8"/>